<reference evidence="10" key="1">
    <citation type="submission" date="2020-07" db="EMBL/GenBank/DDBJ databases">
        <title>Genome sequence and genetic diversity analysis of an under-domesticated orphan crop, white fonio (Digitaria exilis).</title>
        <authorList>
            <person name="Bennetzen J.L."/>
            <person name="Chen S."/>
            <person name="Ma X."/>
            <person name="Wang X."/>
            <person name="Yssel A.E.J."/>
            <person name="Chaluvadi S.R."/>
            <person name="Johnson M."/>
            <person name="Gangashetty P."/>
            <person name="Hamidou F."/>
            <person name="Sanogo M.D."/>
            <person name="Zwaenepoel A."/>
            <person name="Wallace J."/>
            <person name="Van De Peer Y."/>
            <person name="Van Deynze A."/>
        </authorList>
    </citation>
    <scope>NUCLEOTIDE SEQUENCE</scope>
    <source>
        <tissue evidence="10">Leaves</tissue>
    </source>
</reference>
<evidence type="ECO:0000313" key="11">
    <source>
        <dbReference type="Proteomes" id="UP000636709"/>
    </source>
</evidence>
<evidence type="ECO:0000256" key="2">
    <source>
        <dbReference type="ARBA" id="ARBA00005220"/>
    </source>
</evidence>
<sequence>MSLTSTNVNMSLHGRKSLLGGCDTGNPVDHCWRCDPNWANNRRRLADCAVGFGRDAMGGKNGKTYVVTDPRDDPVNPSPGTLRYGLTQDEPLWITFATDMTITPKHNLAVTSYKTIDGRGAAVVVGEGGGCLELKDVSHVIVVGLTVRNCRPTRQPDGAMSDGDGITVFRSTDVWIDHCTLEKCTDGLVDVTEGSTRVTLTNNLFRNHNKALLLGHSDVFTQDKVMKVTVAFNRFGPGLVQRMPRCRLGLFHVINNDYVDWKLYAIGGSAAPTILSHGNRFLADKEKEITKRDYTSKSVWSTWTWVSEGDLMLNGAFFRSSGHGGGLDVNTPSFAQSATLMSAMTASIGVLSCKKGSLC</sequence>
<evidence type="ECO:0000259" key="9">
    <source>
        <dbReference type="SMART" id="SM00656"/>
    </source>
</evidence>
<keyword evidence="4 8" id="KW-0479">Metal-binding</keyword>
<evidence type="ECO:0000256" key="6">
    <source>
        <dbReference type="ARBA" id="ARBA00022837"/>
    </source>
</evidence>
<evidence type="ECO:0000256" key="5">
    <source>
        <dbReference type="ARBA" id="ARBA00022729"/>
    </source>
</evidence>
<dbReference type="UniPathway" id="UPA00545">
    <property type="reaction ID" value="UER00824"/>
</dbReference>
<dbReference type="Pfam" id="PF00544">
    <property type="entry name" value="Pectate_lyase_4"/>
    <property type="match status" value="1"/>
</dbReference>
<accession>A0A835AN72</accession>
<dbReference type="AlphaFoldDB" id="A0A835AN72"/>
<evidence type="ECO:0000256" key="4">
    <source>
        <dbReference type="ARBA" id="ARBA00022723"/>
    </source>
</evidence>
<dbReference type="EMBL" id="JACEFO010002453">
    <property type="protein sequence ID" value="KAF8659756.1"/>
    <property type="molecule type" value="Genomic_DNA"/>
</dbReference>
<dbReference type="SUPFAM" id="SSF51126">
    <property type="entry name" value="Pectin lyase-like"/>
    <property type="match status" value="1"/>
</dbReference>
<dbReference type="InterPro" id="IPR011050">
    <property type="entry name" value="Pectin_lyase_fold/virulence"/>
</dbReference>
<name>A0A835AN72_9POAL</name>
<comment type="cofactor">
    <cofactor evidence="8">
        <name>Ca(2+)</name>
        <dbReference type="ChEBI" id="CHEBI:29108"/>
    </cofactor>
    <text evidence="8">Binds 1 Ca(2+) ion. Required for its activity.</text>
</comment>
<dbReference type="PANTHER" id="PTHR31683:SF187">
    <property type="entry name" value="PECTATE LYASE 18-RELATED"/>
    <property type="match status" value="1"/>
</dbReference>
<dbReference type="InterPro" id="IPR012334">
    <property type="entry name" value="Pectin_lyas_fold"/>
</dbReference>
<dbReference type="PRINTS" id="PR00807">
    <property type="entry name" value="AMBALLERGEN"/>
</dbReference>
<evidence type="ECO:0000256" key="3">
    <source>
        <dbReference type="ARBA" id="ARBA00012272"/>
    </source>
</evidence>
<dbReference type="InterPro" id="IPR002022">
    <property type="entry name" value="Pec_lyase"/>
</dbReference>
<comment type="pathway">
    <text evidence="2 8">Glycan metabolism; pectin degradation; 2-dehydro-3-deoxy-D-gluconate from pectin: step 2/5.</text>
</comment>
<dbReference type="EC" id="4.2.2.2" evidence="3 8"/>
<dbReference type="PANTHER" id="PTHR31683">
    <property type="entry name" value="PECTATE LYASE 18-RELATED"/>
    <property type="match status" value="1"/>
</dbReference>
<organism evidence="10 11">
    <name type="scientific">Digitaria exilis</name>
    <dbReference type="NCBI Taxonomy" id="1010633"/>
    <lineage>
        <taxon>Eukaryota</taxon>
        <taxon>Viridiplantae</taxon>
        <taxon>Streptophyta</taxon>
        <taxon>Embryophyta</taxon>
        <taxon>Tracheophyta</taxon>
        <taxon>Spermatophyta</taxon>
        <taxon>Magnoliopsida</taxon>
        <taxon>Liliopsida</taxon>
        <taxon>Poales</taxon>
        <taxon>Poaceae</taxon>
        <taxon>PACMAD clade</taxon>
        <taxon>Panicoideae</taxon>
        <taxon>Panicodae</taxon>
        <taxon>Paniceae</taxon>
        <taxon>Anthephorinae</taxon>
        <taxon>Digitaria</taxon>
    </lineage>
</organism>
<dbReference type="GO" id="GO:0046872">
    <property type="term" value="F:metal ion binding"/>
    <property type="evidence" value="ECO:0007669"/>
    <property type="project" value="UniProtKB-KW"/>
</dbReference>
<keyword evidence="11" id="KW-1185">Reference proteome</keyword>
<keyword evidence="6 8" id="KW-0106">Calcium</keyword>
<proteinExistence type="inferred from homology"/>
<evidence type="ECO:0000256" key="8">
    <source>
        <dbReference type="RuleBase" id="RU361123"/>
    </source>
</evidence>
<dbReference type="GO" id="GO:0030570">
    <property type="term" value="F:pectate lyase activity"/>
    <property type="evidence" value="ECO:0007669"/>
    <property type="project" value="UniProtKB-EC"/>
</dbReference>
<evidence type="ECO:0000313" key="10">
    <source>
        <dbReference type="EMBL" id="KAF8659756.1"/>
    </source>
</evidence>
<feature type="domain" description="Pectate lyase" evidence="9">
    <location>
        <begin position="99"/>
        <end position="287"/>
    </location>
</feature>
<evidence type="ECO:0000256" key="7">
    <source>
        <dbReference type="ARBA" id="ARBA00023239"/>
    </source>
</evidence>
<comment type="catalytic activity">
    <reaction evidence="1 8">
        <text>Eliminative cleavage of (1-&gt;4)-alpha-D-galacturonan to give oligosaccharides with 4-deoxy-alpha-D-galact-4-enuronosyl groups at their non-reducing ends.</text>
        <dbReference type="EC" id="4.2.2.2"/>
    </reaction>
</comment>
<dbReference type="GO" id="GO:0045490">
    <property type="term" value="P:pectin catabolic process"/>
    <property type="evidence" value="ECO:0007669"/>
    <property type="project" value="UniProtKB-UniPathway"/>
</dbReference>
<keyword evidence="5" id="KW-0732">Signal</keyword>
<gene>
    <name evidence="10" type="ORF">HU200_058218</name>
</gene>
<dbReference type="Proteomes" id="UP000636709">
    <property type="component" value="Unassembled WGS sequence"/>
</dbReference>
<evidence type="ECO:0000256" key="1">
    <source>
        <dbReference type="ARBA" id="ARBA00000695"/>
    </source>
</evidence>
<dbReference type="OrthoDB" id="1637350at2759"/>
<dbReference type="InterPro" id="IPR018082">
    <property type="entry name" value="AmbAllergen"/>
</dbReference>
<protein>
    <recommendedName>
        <fullName evidence="3 8">Pectate lyase</fullName>
        <ecNumber evidence="3 8">4.2.2.2</ecNumber>
    </recommendedName>
</protein>
<dbReference type="SMART" id="SM00656">
    <property type="entry name" value="Amb_all"/>
    <property type="match status" value="1"/>
</dbReference>
<dbReference type="Gene3D" id="2.160.20.10">
    <property type="entry name" value="Single-stranded right-handed beta-helix, Pectin lyase-like"/>
    <property type="match status" value="1"/>
</dbReference>
<comment type="similarity">
    <text evidence="8">Belongs to the polysaccharide lyase 1 family.</text>
</comment>
<dbReference type="InterPro" id="IPR045032">
    <property type="entry name" value="PEL"/>
</dbReference>
<comment type="caution">
    <text evidence="10">The sequence shown here is derived from an EMBL/GenBank/DDBJ whole genome shotgun (WGS) entry which is preliminary data.</text>
</comment>
<keyword evidence="7 8" id="KW-0456">Lyase</keyword>